<evidence type="ECO:0000256" key="1">
    <source>
        <dbReference type="SAM" id="Phobius"/>
    </source>
</evidence>
<dbReference type="AlphaFoldDB" id="A0A7Y0DSL7"/>
<dbReference type="RefSeq" id="WP_169019875.1">
    <property type="nucleotide sequence ID" value="NZ_JABBMT010000009.1"/>
</dbReference>
<protein>
    <recommendedName>
        <fullName evidence="4">DUF4350 domain-containing protein</fullName>
    </recommendedName>
</protein>
<dbReference type="Proteomes" id="UP000570493">
    <property type="component" value="Unassembled WGS sequence"/>
</dbReference>
<dbReference type="EMBL" id="JABBMT010000009">
    <property type="protein sequence ID" value="NMM40829.1"/>
    <property type="molecule type" value="Genomic_DNA"/>
</dbReference>
<reference evidence="2" key="1">
    <citation type="submission" date="2020-04" db="EMBL/GenBank/DDBJ databases">
        <title>Genome Sequencing for Pseudoaltermonas arctica.</title>
        <authorList>
            <person name="Elkins N.S."/>
        </authorList>
    </citation>
    <scope>NUCLEOTIDE SEQUENCE [LARGE SCALE GENOMIC DNA]</scope>
    <source>
        <strain evidence="2">NEC-BIFX-2020_0012</strain>
    </source>
</reference>
<evidence type="ECO:0000313" key="3">
    <source>
        <dbReference type="Proteomes" id="UP000570493"/>
    </source>
</evidence>
<keyword evidence="1" id="KW-0472">Membrane</keyword>
<accession>A0A7Y0DSL7</accession>
<gene>
    <name evidence="2" type="ORF">HHO47_08325</name>
</gene>
<keyword evidence="1" id="KW-1133">Transmembrane helix</keyword>
<organism evidence="2 3">
    <name type="scientific">Pseudoalteromonas arctica</name>
    <dbReference type="NCBI Taxonomy" id="394751"/>
    <lineage>
        <taxon>Bacteria</taxon>
        <taxon>Pseudomonadati</taxon>
        <taxon>Pseudomonadota</taxon>
        <taxon>Gammaproteobacteria</taxon>
        <taxon>Alteromonadales</taxon>
        <taxon>Pseudoalteromonadaceae</taxon>
        <taxon>Pseudoalteromonas</taxon>
    </lineage>
</organism>
<evidence type="ECO:0000313" key="2">
    <source>
        <dbReference type="EMBL" id="NMM40829.1"/>
    </source>
</evidence>
<feature type="transmembrane region" description="Helical" evidence="1">
    <location>
        <begin position="250"/>
        <end position="270"/>
    </location>
</feature>
<sequence length="381" mass="44056">MKLKFVVVFLCCVLVFFIGSALLSANWQKEEVEIGFHSEVSKDNFTMAQRLLAEHGVQWKKEKQLDNNNQQPLIIDHRSMLIVDEAALSNSHTLDQQLPQWVSEGGRLVYILNKQRDELGLDNTFTFENLGISINTSEEIFENHFVMVKEGQKNSVLTLSENTQLDLELSQAFEIENCPGIATKNSNDQVIMCDFGFGDGRIIVMPSLAPFTNYQLRHLDHGSLLVWLSQGVDIITYVPYLSYPNWFAKLWQWSWQWVICVMLLVLLFIWHISSRIGRAYAPDLILTVGFKHHIRAIANFYIKHGFEQRLFTALKKDFNAKVETRIPHFKSLTDVRQAEIIANLVHFDKQQVAELLNGELPESQQQRTEYIKLFKQLRNAL</sequence>
<name>A0A7Y0DSL7_9GAMM</name>
<keyword evidence="1" id="KW-0812">Transmembrane</keyword>
<keyword evidence="3" id="KW-1185">Reference proteome</keyword>
<comment type="caution">
    <text evidence="2">The sequence shown here is derived from an EMBL/GenBank/DDBJ whole genome shotgun (WGS) entry which is preliminary data.</text>
</comment>
<proteinExistence type="predicted"/>
<evidence type="ECO:0008006" key="4">
    <source>
        <dbReference type="Google" id="ProtNLM"/>
    </source>
</evidence>